<feature type="domain" description="Peptidase S8/S53" evidence="13">
    <location>
        <begin position="78"/>
        <end position="375"/>
    </location>
</feature>
<evidence type="ECO:0000256" key="10">
    <source>
        <dbReference type="ARBA" id="ARBA00023136"/>
    </source>
</evidence>
<comment type="caution">
    <text evidence="14">The sequence shown here is derived from an EMBL/GenBank/DDBJ whole genome shotgun (WGS) entry which is preliminary data.</text>
</comment>
<feature type="active site" description="Charge relay system" evidence="11">
    <location>
        <position position="118"/>
    </location>
</feature>
<evidence type="ECO:0000256" key="6">
    <source>
        <dbReference type="ARBA" id="ARBA00022729"/>
    </source>
</evidence>
<dbReference type="InterPro" id="IPR000209">
    <property type="entry name" value="Peptidase_S8/S53_dom"/>
</dbReference>
<dbReference type="RefSeq" id="WP_005174849.1">
    <property type="nucleotide sequence ID" value="NZ_BANR01000010.1"/>
</dbReference>
<dbReference type="GO" id="GO:0005886">
    <property type="term" value="C:plasma membrane"/>
    <property type="evidence" value="ECO:0007669"/>
    <property type="project" value="UniProtKB-SubCell"/>
</dbReference>
<evidence type="ECO:0000313" key="14">
    <source>
        <dbReference type="EMBL" id="GAC49039.1"/>
    </source>
</evidence>
<reference evidence="14 15" key="1">
    <citation type="submission" date="2012-12" db="EMBL/GenBank/DDBJ databases">
        <title>Whole genome shotgun sequence of Gordonia aichiensis NBRC 108223.</title>
        <authorList>
            <person name="Isaki-Nakamura S."/>
            <person name="Hosoyama A."/>
            <person name="Tsuchikane K."/>
            <person name="Ando Y."/>
            <person name="Baba S."/>
            <person name="Ohji S."/>
            <person name="Hamada M."/>
            <person name="Tamura T."/>
            <person name="Yamazoe A."/>
            <person name="Yamazaki S."/>
            <person name="Fujita N."/>
        </authorList>
    </citation>
    <scope>NUCLEOTIDE SEQUENCE [LARGE SCALE GENOMIC DNA]</scope>
    <source>
        <strain evidence="14 15">NBRC 108223</strain>
    </source>
</reference>
<keyword evidence="9 12" id="KW-1133">Transmembrane helix</keyword>
<dbReference type="Gene3D" id="3.40.50.200">
    <property type="entry name" value="Peptidase S8/S53 domain"/>
    <property type="match status" value="1"/>
</dbReference>
<dbReference type="InterPro" id="IPR023834">
    <property type="entry name" value="T7SS_pept_S8A_mycosin"/>
</dbReference>
<accession>L7KKC9</accession>
<dbReference type="InterPro" id="IPR015500">
    <property type="entry name" value="Peptidase_S8_subtilisin-rel"/>
</dbReference>
<gene>
    <name evidence="14" type="ORF">GOACH_10_00060</name>
</gene>
<evidence type="ECO:0000256" key="5">
    <source>
        <dbReference type="ARBA" id="ARBA00022692"/>
    </source>
</evidence>
<evidence type="ECO:0000256" key="7">
    <source>
        <dbReference type="ARBA" id="ARBA00022801"/>
    </source>
</evidence>
<keyword evidence="15" id="KW-1185">Reference proteome</keyword>
<protein>
    <submittedName>
        <fullName evidence="14">Peptidase S8 family protein</fullName>
    </submittedName>
</protein>
<dbReference type="GO" id="GO:0016485">
    <property type="term" value="P:protein processing"/>
    <property type="evidence" value="ECO:0007669"/>
    <property type="project" value="TreeGrafter"/>
</dbReference>
<dbReference type="GO" id="GO:0004252">
    <property type="term" value="F:serine-type endopeptidase activity"/>
    <property type="evidence" value="ECO:0007669"/>
    <property type="project" value="UniProtKB-UniRule"/>
</dbReference>
<evidence type="ECO:0000256" key="8">
    <source>
        <dbReference type="ARBA" id="ARBA00022825"/>
    </source>
</evidence>
<dbReference type="SUPFAM" id="SSF52743">
    <property type="entry name" value="Subtilisin-like"/>
    <property type="match status" value="1"/>
</dbReference>
<evidence type="ECO:0000256" key="1">
    <source>
        <dbReference type="ARBA" id="ARBA00004162"/>
    </source>
</evidence>
<dbReference type="PRINTS" id="PR00723">
    <property type="entry name" value="SUBTILISIN"/>
</dbReference>
<keyword evidence="8 11" id="KW-0720">Serine protease</keyword>
<evidence type="ECO:0000256" key="11">
    <source>
        <dbReference type="PROSITE-ProRule" id="PRU01240"/>
    </source>
</evidence>
<proteinExistence type="inferred from homology"/>
<dbReference type="Pfam" id="PF00082">
    <property type="entry name" value="Peptidase_S8"/>
    <property type="match status" value="1"/>
</dbReference>
<evidence type="ECO:0000256" key="4">
    <source>
        <dbReference type="ARBA" id="ARBA00022670"/>
    </source>
</evidence>
<keyword evidence="10 12" id="KW-0472">Membrane</keyword>
<dbReference type="STRING" id="1220583.GOACH_10_00060"/>
<dbReference type="InterPro" id="IPR022398">
    <property type="entry name" value="Peptidase_S8_His-AS"/>
</dbReference>
<comment type="similarity">
    <text evidence="2 11">Belongs to the peptidase S8 family.</text>
</comment>
<keyword evidence="6" id="KW-0732">Signal</keyword>
<dbReference type="InterPro" id="IPR023827">
    <property type="entry name" value="Peptidase_S8_Asp-AS"/>
</dbReference>
<dbReference type="AlphaFoldDB" id="L7KKC9"/>
<feature type="transmembrane region" description="Helical" evidence="12">
    <location>
        <begin position="416"/>
        <end position="436"/>
    </location>
</feature>
<dbReference type="PROSITE" id="PS00137">
    <property type="entry name" value="SUBTILASE_HIS"/>
    <property type="match status" value="1"/>
</dbReference>
<organism evidence="14 15">
    <name type="scientific">Gordonia aichiensis NBRC 108223</name>
    <dbReference type="NCBI Taxonomy" id="1220583"/>
    <lineage>
        <taxon>Bacteria</taxon>
        <taxon>Bacillati</taxon>
        <taxon>Actinomycetota</taxon>
        <taxon>Actinomycetes</taxon>
        <taxon>Mycobacteriales</taxon>
        <taxon>Gordoniaceae</taxon>
        <taxon>Gordonia</taxon>
    </lineage>
</organism>
<dbReference type="InterPro" id="IPR036852">
    <property type="entry name" value="Peptidase_S8/S53_dom_sf"/>
</dbReference>
<dbReference type="PROSITE" id="PS00136">
    <property type="entry name" value="SUBTILASE_ASP"/>
    <property type="match status" value="1"/>
</dbReference>
<dbReference type="NCBIfam" id="TIGR03921">
    <property type="entry name" value="T7SS_mycosin"/>
    <property type="match status" value="1"/>
</dbReference>
<dbReference type="Proteomes" id="UP000010988">
    <property type="component" value="Unassembled WGS sequence"/>
</dbReference>
<keyword evidence="4 11" id="KW-0645">Protease</keyword>
<evidence type="ECO:0000256" key="12">
    <source>
        <dbReference type="SAM" id="Phobius"/>
    </source>
</evidence>
<keyword evidence="5 12" id="KW-0812">Transmembrane</keyword>
<evidence type="ECO:0000256" key="2">
    <source>
        <dbReference type="ARBA" id="ARBA00011073"/>
    </source>
</evidence>
<dbReference type="EMBL" id="BANR01000010">
    <property type="protein sequence ID" value="GAC49039.1"/>
    <property type="molecule type" value="Genomic_DNA"/>
</dbReference>
<feature type="active site" description="Charge relay system" evidence="11">
    <location>
        <position position="87"/>
    </location>
</feature>
<keyword evidence="3" id="KW-1003">Cell membrane</keyword>
<dbReference type="PANTHER" id="PTHR42884:SF14">
    <property type="entry name" value="NEUROENDOCRINE CONVERTASE 1"/>
    <property type="match status" value="1"/>
</dbReference>
<sequence length="449" mass="45797">MVISCIALLTYSSEAPALAVTPPVIDGSALVRSAPVAPPEPTEQRTLCATPIAAESYSSATGAQAMMRSADIWRFGRGAGQRVAVIDTGVTPNRRLPRLIAGGDYVSTGNGLSDCDSHGTLVAGIIAGSPSDTDAFAGVAPDASIIAIRQSSTAFGARRSRDSDDPHIGSGYGSVRTLANAVVRAVDLGATVINISEVACAAVGTKLNDRALGAAVRYAHTRDVVVVVAAGNLTRDSACSSQNPIPKGDDPTGWRSVSMIASPAWFSPYVLTVGSVDAASGAPSDFSINGPWVSVAAPGTDVVSVDGSGRVVFAQQSESGPVPLRGTSFSTAYVSGIVALIRARYPHLTAAAVIDRVTRTAHAPGTGRDTRIGFGVIDPLAALTAELDDAPRAGAVPHAIAAPTRPPAPDHTARNVAVIGGGAAIVLVLVVLALALPHRRVRALDPDDY</sequence>
<dbReference type="eggNOG" id="COG1404">
    <property type="taxonomic scope" value="Bacteria"/>
</dbReference>
<dbReference type="PANTHER" id="PTHR42884">
    <property type="entry name" value="PROPROTEIN CONVERTASE SUBTILISIN/KEXIN-RELATED"/>
    <property type="match status" value="1"/>
</dbReference>
<evidence type="ECO:0000259" key="13">
    <source>
        <dbReference type="Pfam" id="PF00082"/>
    </source>
</evidence>
<comment type="subcellular location">
    <subcellularLocation>
        <location evidence="1">Cell membrane</location>
        <topology evidence="1">Single-pass membrane protein</topology>
    </subcellularLocation>
</comment>
<dbReference type="PROSITE" id="PS51892">
    <property type="entry name" value="SUBTILASE"/>
    <property type="match status" value="1"/>
</dbReference>
<evidence type="ECO:0000256" key="3">
    <source>
        <dbReference type="ARBA" id="ARBA00022475"/>
    </source>
</evidence>
<evidence type="ECO:0000313" key="15">
    <source>
        <dbReference type="Proteomes" id="UP000010988"/>
    </source>
</evidence>
<keyword evidence="7 11" id="KW-0378">Hydrolase</keyword>
<name>L7KKC9_9ACTN</name>
<evidence type="ECO:0000256" key="9">
    <source>
        <dbReference type="ARBA" id="ARBA00022989"/>
    </source>
</evidence>
<feature type="active site" description="Charge relay system" evidence="11">
    <location>
        <position position="328"/>
    </location>
</feature>